<evidence type="ECO:0000313" key="1">
    <source>
        <dbReference type="EMBL" id="KAI2387657.1"/>
    </source>
</evidence>
<protein>
    <submittedName>
        <fullName evidence="1">Uncharacterized protein</fullName>
    </submittedName>
</protein>
<gene>
    <name evidence="1" type="ORF">LOY88_002987</name>
</gene>
<dbReference type="EMBL" id="JALBCA010000037">
    <property type="protein sequence ID" value="KAI2387657.1"/>
    <property type="molecule type" value="Genomic_DNA"/>
</dbReference>
<name>A0ACB8V0S8_9EURO</name>
<proteinExistence type="predicted"/>
<reference evidence="1" key="1">
    <citation type="journal article" date="2022" name="bioRxiv">
        <title>Population genetic analysis of Ophidiomyces ophidiicola, the causative agent of snake fungal disease, indicates recent introductions to the USA.</title>
        <authorList>
            <person name="Ladner J.T."/>
            <person name="Palmer J.M."/>
            <person name="Ettinger C.L."/>
            <person name="Stajich J.E."/>
            <person name="Farrell T.M."/>
            <person name="Glorioso B.M."/>
            <person name="Lawson B."/>
            <person name="Price S.J."/>
            <person name="Stengle A.G."/>
            <person name="Grear D.A."/>
            <person name="Lorch J.M."/>
        </authorList>
    </citation>
    <scope>NUCLEOTIDE SEQUENCE</scope>
    <source>
        <strain evidence="1">NWHC 24266-5</strain>
    </source>
</reference>
<sequence>MTASLAPRCYAASSYQFRIRTLAIAREFSSTCGRWDDSTRDPPKRPSNAHFDRPFRRQQQANSPSRPSSSPHSKDFTFRSFKPGSSPGIDARSLGANPGSSDNNGNPRMSLSIRRVPHGGGPNSSLRSGNQKILSAANSSLRLRRNPAGSKRRSPQAKLRRPIKKATVFEQDSFEDDDRLPEGDIIGYENELLQKKYKKPEQYTPTVYTVEKLKDTWPALPIGQGDNLVANSVNVMDKLNWLGARYLGSYETPQELAKRMMDGKRVYFKSDDEKAEVLDIVKEMATKRTEEMTERKGTIVPPQEAGFEAVTDKETESLVTTLVKGRYDRPLVDKQKAGPSPLVADVLRQLTNNGTYQNVHAEKFLTKFLDHLPANLKNKTQKAI</sequence>
<accession>A0ACB8V0S8</accession>
<organism evidence="1">
    <name type="scientific">Ophidiomyces ophidiicola</name>
    <dbReference type="NCBI Taxonomy" id="1387563"/>
    <lineage>
        <taxon>Eukaryota</taxon>
        <taxon>Fungi</taxon>
        <taxon>Dikarya</taxon>
        <taxon>Ascomycota</taxon>
        <taxon>Pezizomycotina</taxon>
        <taxon>Eurotiomycetes</taxon>
        <taxon>Eurotiomycetidae</taxon>
        <taxon>Onygenales</taxon>
        <taxon>Onygenaceae</taxon>
        <taxon>Ophidiomyces</taxon>
    </lineage>
</organism>
<comment type="caution">
    <text evidence="1">The sequence shown here is derived from an EMBL/GenBank/DDBJ whole genome shotgun (WGS) entry which is preliminary data.</text>
</comment>